<dbReference type="InterPro" id="IPR006073">
    <property type="entry name" value="GTP-bd"/>
</dbReference>
<dbReference type="Pfam" id="PF10396">
    <property type="entry name" value="TrmE_N"/>
    <property type="match status" value="1"/>
</dbReference>
<feature type="binding site" evidence="7">
    <location>
        <position position="275"/>
    </location>
    <ligand>
        <name>Mg(2+)</name>
        <dbReference type="ChEBI" id="CHEBI:18420"/>
    </ligand>
</feature>
<feature type="binding site" evidence="7">
    <location>
        <begin position="250"/>
        <end position="255"/>
    </location>
    <ligand>
        <name>GTP</name>
        <dbReference type="ChEBI" id="CHEBI:37565"/>
    </ligand>
</feature>
<feature type="binding site" evidence="7">
    <location>
        <position position="269"/>
    </location>
    <ligand>
        <name>K(+)</name>
        <dbReference type="ChEBI" id="CHEBI:29103"/>
    </ligand>
</feature>
<dbReference type="GO" id="GO:0046872">
    <property type="term" value="F:metal ion binding"/>
    <property type="evidence" value="ECO:0007669"/>
    <property type="project" value="UniProtKB-KW"/>
</dbReference>
<keyword evidence="2 7" id="KW-0819">tRNA processing</keyword>
<dbReference type="EC" id="3.6.-.-" evidence="7"/>
<feature type="binding site" evidence="7">
    <location>
        <begin position="294"/>
        <end position="297"/>
    </location>
    <ligand>
        <name>GTP</name>
        <dbReference type="ChEBI" id="CHEBI:37565"/>
    </ligand>
</feature>
<feature type="binding site" evidence="7">
    <location>
        <position position="30"/>
    </location>
    <ligand>
        <name>(6S)-5-formyl-5,6,7,8-tetrahydrofolate</name>
        <dbReference type="ChEBI" id="CHEBI:57457"/>
    </ligand>
</feature>
<keyword evidence="3 7" id="KW-0547">Nucleotide-binding</keyword>
<organism evidence="10 11">
    <name type="scientific">Candidatus Coprenecus avistercoris</name>
    <dbReference type="NCBI Taxonomy" id="2840730"/>
    <lineage>
        <taxon>Bacteria</taxon>
        <taxon>Pseudomonadati</taxon>
        <taxon>Bacteroidota</taxon>
        <taxon>Bacteroidia</taxon>
        <taxon>Bacteroidales</taxon>
        <taxon>Rikenellaceae</taxon>
        <taxon>Rikenellaceae incertae sedis</taxon>
        <taxon>Candidatus Coprenecus</taxon>
    </lineage>
</organism>
<evidence type="ECO:0000256" key="7">
    <source>
        <dbReference type="HAMAP-Rule" id="MF_00379"/>
    </source>
</evidence>
<dbReference type="SUPFAM" id="SSF52540">
    <property type="entry name" value="P-loop containing nucleoside triphosphate hydrolases"/>
    <property type="match status" value="1"/>
</dbReference>
<evidence type="ECO:0000256" key="1">
    <source>
        <dbReference type="ARBA" id="ARBA00011043"/>
    </source>
</evidence>
<dbReference type="GO" id="GO:0005525">
    <property type="term" value="F:GTP binding"/>
    <property type="evidence" value="ECO:0007669"/>
    <property type="project" value="UniProtKB-UniRule"/>
</dbReference>
<evidence type="ECO:0000313" key="10">
    <source>
        <dbReference type="EMBL" id="HIR63227.1"/>
    </source>
</evidence>
<name>A0A9D1E269_9BACT</name>
<keyword evidence="7" id="KW-0378">Hydrolase</keyword>
<comment type="subcellular location">
    <subcellularLocation>
        <location evidence="7">Cytoplasm</location>
    </subcellularLocation>
</comment>
<dbReference type="Pfam" id="PF01926">
    <property type="entry name" value="MMR_HSR1"/>
    <property type="match status" value="1"/>
</dbReference>
<dbReference type="NCBIfam" id="NF003661">
    <property type="entry name" value="PRK05291.1-3"/>
    <property type="match status" value="1"/>
</dbReference>
<feature type="binding site" evidence="7">
    <location>
        <position position="254"/>
    </location>
    <ligand>
        <name>Mg(2+)</name>
        <dbReference type="ChEBI" id="CHEBI:18420"/>
    </ligand>
</feature>
<dbReference type="InterPro" id="IPR004520">
    <property type="entry name" value="GTPase_MnmE"/>
</dbReference>
<dbReference type="PROSITE" id="PS51709">
    <property type="entry name" value="G_TRME"/>
    <property type="match status" value="1"/>
</dbReference>
<feature type="domain" description="TrmE-type G" evidence="9">
    <location>
        <begin position="240"/>
        <end position="420"/>
    </location>
</feature>
<feature type="binding site" evidence="7">
    <location>
        <position position="498"/>
    </location>
    <ligand>
        <name>(6S)-5-formyl-5,6,7,8-tetrahydrofolate</name>
        <dbReference type="ChEBI" id="CHEBI:57457"/>
    </ligand>
</feature>
<dbReference type="InterPro" id="IPR031168">
    <property type="entry name" value="G_TrmE"/>
</dbReference>
<dbReference type="HAMAP" id="MF_00379">
    <property type="entry name" value="GTPase_MnmE"/>
    <property type="match status" value="1"/>
</dbReference>
<dbReference type="EMBL" id="DVHI01000083">
    <property type="protein sequence ID" value="HIR63227.1"/>
    <property type="molecule type" value="Genomic_DNA"/>
</dbReference>
<feature type="binding site" evidence="7">
    <location>
        <position position="274"/>
    </location>
    <ligand>
        <name>K(+)</name>
        <dbReference type="ChEBI" id="CHEBI:29103"/>
    </ligand>
</feature>
<evidence type="ECO:0000256" key="4">
    <source>
        <dbReference type="ARBA" id="ARBA00022842"/>
    </source>
</evidence>
<comment type="subunit">
    <text evidence="7">Homodimer. Heterotetramer of two MnmE and two MnmG subunits.</text>
</comment>
<keyword evidence="6 7" id="KW-0342">GTP-binding</keyword>
<keyword evidence="4 7" id="KW-0460">Magnesium</keyword>
<comment type="similarity">
    <text evidence="1 7 8">Belongs to the TRAFAC class TrmE-Era-EngA-EngB-Septin-like GTPase superfamily. TrmE GTPase family.</text>
</comment>
<dbReference type="GO" id="GO:0030488">
    <property type="term" value="P:tRNA methylation"/>
    <property type="evidence" value="ECO:0007669"/>
    <property type="project" value="TreeGrafter"/>
</dbReference>
<dbReference type="InterPro" id="IPR027417">
    <property type="entry name" value="P-loop_NTPase"/>
</dbReference>
<accession>A0A9D1E269</accession>
<reference evidence="10" key="2">
    <citation type="journal article" date="2021" name="PeerJ">
        <title>Extensive microbial diversity within the chicken gut microbiome revealed by metagenomics and culture.</title>
        <authorList>
            <person name="Gilroy R."/>
            <person name="Ravi A."/>
            <person name="Getino M."/>
            <person name="Pursley I."/>
            <person name="Horton D.L."/>
            <person name="Alikhan N.F."/>
            <person name="Baker D."/>
            <person name="Gharbi K."/>
            <person name="Hall N."/>
            <person name="Watson M."/>
            <person name="Adriaenssens E.M."/>
            <person name="Foster-Nyarko E."/>
            <person name="Jarju S."/>
            <person name="Secka A."/>
            <person name="Antonio M."/>
            <person name="Oren A."/>
            <person name="Chaudhuri R.R."/>
            <person name="La Ragione R."/>
            <person name="Hildebrand F."/>
            <person name="Pallen M.J."/>
        </authorList>
    </citation>
    <scope>NUCLEOTIDE SEQUENCE</scope>
    <source>
        <strain evidence="10">ChiHjej13B12-12457</strain>
    </source>
</reference>
<feature type="binding site" evidence="7">
    <location>
        <position position="144"/>
    </location>
    <ligand>
        <name>(6S)-5-formyl-5,6,7,8-tetrahydrofolate</name>
        <dbReference type="ChEBI" id="CHEBI:57457"/>
    </ligand>
</feature>
<dbReference type="InterPro" id="IPR027368">
    <property type="entry name" value="MnmE_dom2"/>
</dbReference>
<dbReference type="PANTHER" id="PTHR42714:SF2">
    <property type="entry name" value="TRNA MODIFICATION GTPASE GTPBP3, MITOCHONDRIAL"/>
    <property type="match status" value="1"/>
</dbReference>
<feature type="binding site" evidence="7">
    <location>
        <position position="271"/>
    </location>
    <ligand>
        <name>K(+)</name>
        <dbReference type="ChEBI" id="CHEBI:29103"/>
    </ligand>
</feature>
<evidence type="ECO:0000256" key="8">
    <source>
        <dbReference type="RuleBase" id="RU003313"/>
    </source>
</evidence>
<dbReference type="AlphaFoldDB" id="A0A9D1E269"/>
<dbReference type="NCBIfam" id="TIGR00231">
    <property type="entry name" value="small_GTP"/>
    <property type="match status" value="1"/>
</dbReference>
<comment type="cofactor">
    <cofactor evidence="7">
        <name>K(+)</name>
        <dbReference type="ChEBI" id="CHEBI:29103"/>
    </cofactor>
    <text evidence="7">Binds 1 potassium ion per subunit.</text>
</comment>
<dbReference type="CDD" id="cd14858">
    <property type="entry name" value="TrmE_N"/>
    <property type="match status" value="1"/>
</dbReference>
<reference evidence="10" key="1">
    <citation type="submission" date="2020-10" db="EMBL/GenBank/DDBJ databases">
        <authorList>
            <person name="Gilroy R."/>
        </authorList>
    </citation>
    <scope>NUCLEOTIDE SEQUENCE</scope>
    <source>
        <strain evidence="10">ChiHjej13B12-12457</strain>
    </source>
</reference>
<dbReference type="Proteomes" id="UP000886744">
    <property type="component" value="Unassembled WGS sequence"/>
</dbReference>
<dbReference type="InterPro" id="IPR025867">
    <property type="entry name" value="MnmE_helical"/>
</dbReference>
<dbReference type="Gene3D" id="3.30.1360.120">
    <property type="entry name" value="Probable tRNA modification gtpase trme, domain 1"/>
    <property type="match status" value="1"/>
</dbReference>
<dbReference type="Gene3D" id="3.40.50.300">
    <property type="entry name" value="P-loop containing nucleotide triphosphate hydrolases"/>
    <property type="match status" value="1"/>
</dbReference>
<dbReference type="PANTHER" id="PTHR42714">
    <property type="entry name" value="TRNA MODIFICATION GTPASE GTPBP3"/>
    <property type="match status" value="1"/>
</dbReference>
<dbReference type="InterPro" id="IPR018948">
    <property type="entry name" value="GTP-bd_TrmE_N"/>
</dbReference>
<evidence type="ECO:0000259" key="9">
    <source>
        <dbReference type="PROSITE" id="PS51709"/>
    </source>
</evidence>
<feature type="binding site" evidence="7">
    <location>
        <begin position="269"/>
        <end position="275"/>
    </location>
    <ligand>
        <name>GTP</name>
        <dbReference type="ChEBI" id="CHEBI:37565"/>
    </ligand>
</feature>
<comment type="caution">
    <text evidence="10">The sequence shown here is derived from an EMBL/GenBank/DDBJ whole genome shotgun (WGS) entry which is preliminary data.</text>
</comment>
<keyword evidence="7" id="KW-0963">Cytoplasm</keyword>
<gene>
    <name evidence="7 10" type="primary">mnmE</name>
    <name evidence="7" type="synonym">trmE</name>
    <name evidence="10" type="ORF">IAC94_06875</name>
</gene>
<sequence length="498" mass="53710">MIMENEKIYGQTTICARATAPGQGAVAIVRVSGPEAVEVLDKVFRPFNDQGPQAAEFRPREMHYGRIIFPESPGHSTDNAETVIDEVMAVIFRAPHSYTGEDSAEIYCHGSQYIVSEILRALLAAGAVMAAAGEFTKRAFLNGRMDLAQAEAVADLIASENRAAHDIALKQMRGGYSSELQEMRSQMVDIVSLMELELDFSEEDVEFADRSQVLALLDRVSEHISRLVDSFALGNAIKNGIPTAIVGAVNTGKSTLLNALLGEERAIVSDIAGTTRDTIEDTVNIAGTTFRFIDTAGIRDTAETIEAIGINRTYSTIERASVILLMLDATRPGTFEESFGAIASRLNHVPSTHSGISERTLLVLLNKADLLSEPEIPAMLTSADDLARRKGLSPTRTIAISARNRLGLPEITAALAATAAAHTADTSATLVTNLRHYQALQKALEALTRAREALLAGVSTEFVTQDIREALHHIGEICGEVTSEEVLGTVFSRFCIGK</sequence>
<dbReference type="Pfam" id="PF12631">
    <property type="entry name" value="MnmE_helical"/>
    <property type="match status" value="1"/>
</dbReference>
<feature type="binding site" evidence="7">
    <location>
        <position position="105"/>
    </location>
    <ligand>
        <name>(6S)-5-formyl-5,6,7,8-tetrahydrofolate</name>
        <dbReference type="ChEBI" id="CHEBI:57457"/>
    </ligand>
</feature>
<dbReference type="GO" id="GO:0003924">
    <property type="term" value="F:GTPase activity"/>
    <property type="evidence" value="ECO:0007669"/>
    <property type="project" value="UniProtKB-UniRule"/>
</dbReference>
<dbReference type="GO" id="GO:0002098">
    <property type="term" value="P:tRNA wobble uridine modification"/>
    <property type="evidence" value="ECO:0007669"/>
    <property type="project" value="TreeGrafter"/>
</dbReference>
<evidence type="ECO:0000313" key="11">
    <source>
        <dbReference type="Proteomes" id="UP000886744"/>
    </source>
</evidence>
<evidence type="ECO:0000256" key="3">
    <source>
        <dbReference type="ARBA" id="ARBA00022741"/>
    </source>
</evidence>
<evidence type="ECO:0000256" key="5">
    <source>
        <dbReference type="ARBA" id="ARBA00022958"/>
    </source>
</evidence>
<evidence type="ECO:0000256" key="6">
    <source>
        <dbReference type="ARBA" id="ARBA00023134"/>
    </source>
</evidence>
<dbReference type="Gene3D" id="1.20.120.430">
    <property type="entry name" value="tRNA modification GTPase MnmE domain 2"/>
    <property type="match status" value="1"/>
</dbReference>
<dbReference type="NCBIfam" id="TIGR00450">
    <property type="entry name" value="mnmE_trmE_thdF"/>
    <property type="match status" value="1"/>
</dbReference>
<dbReference type="InterPro" id="IPR005225">
    <property type="entry name" value="Small_GTP-bd"/>
</dbReference>
<feature type="binding site" evidence="7">
    <location>
        <position position="250"/>
    </location>
    <ligand>
        <name>K(+)</name>
        <dbReference type="ChEBI" id="CHEBI:29103"/>
    </ligand>
</feature>
<dbReference type="InterPro" id="IPR027266">
    <property type="entry name" value="TrmE/GcvT-like"/>
</dbReference>
<proteinExistence type="inferred from homology"/>
<keyword evidence="7" id="KW-0479">Metal-binding</keyword>
<evidence type="ECO:0000256" key="2">
    <source>
        <dbReference type="ARBA" id="ARBA00022694"/>
    </source>
</evidence>
<keyword evidence="5 7" id="KW-0630">Potassium</keyword>
<feature type="binding site" evidence="7">
    <location>
        <begin position="401"/>
        <end position="403"/>
    </location>
    <ligand>
        <name>GTP</name>
        <dbReference type="ChEBI" id="CHEBI:37565"/>
    </ligand>
</feature>
<feature type="binding site" evidence="7">
    <location>
        <begin position="366"/>
        <end position="369"/>
    </location>
    <ligand>
        <name>GTP</name>
        <dbReference type="ChEBI" id="CHEBI:37565"/>
    </ligand>
</feature>
<protein>
    <recommendedName>
        <fullName evidence="7">tRNA modification GTPase MnmE</fullName>
        <ecNumber evidence="7">3.6.-.-</ecNumber>
    </recommendedName>
</protein>
<dbReference type="CDD" id="cd04164">
    <property type="entry name" value="trmE"/>
    <property type="match status" value="1"/>
</dbReference>
<dbReference type="GO" id="GO:0005829">
    <property type="term" value="C:cytosol"/>
    <property type="evidence" value="ECO:0007669"/>
    <property type="project" value="TreeGrafter"/>
</dbReference>
<comment type="function">
    <text evidence="7">Exhibits a very high intrinsic GTPase hydrolysis rate. Involved in the addition of a carboxymethylaminomethyl (cmnm) group at the wobble position (U34) of certain tRNAs, forming tRNA-cmnm(5)s(2)U34.</text>
</comment>